<evidence type="ECO:0000256" key="1">
    <source>
        <dbReference type="SAM" id="Phobius"/>
    </source>
</evidence>
<accession>Q8GWB8</accession>
<protein>
    <recommendedName>
        <fullName evidence="3">Transmembrane protein</fullName>
    </recommendedName>
</protein>
<dbReference type="EMBL" id="AK118950">
    <property type="protein sequence ID" value="BAC43530.1"/>
    <property type="molecule type" value="mRNA"/>
</dbReference>
<sequence length="49" mass="5852">MIVAKGEERKDRPELYLEWMRSLGTQEKTSWYIIVFVCVGINKLTGYIW</sequence>
<feature type="transmembrane region" description="Helical" evidence="1">
    <location>
        <begin position="29"/>
        <end position="48"/>
    </location>
</feature>
<reference evidence="2" key="1">
    <citation type="submission" date="2002-11" db="EMBL/GenBank/DDBJ databases">
        <title>Arabidopsis thaliana full-length cDNA.</title>
        <authorList>
            <person name="Seki M."/>
            <person name="Iida K."/>
            <person name="Satou M."/>
            <person name="Sakurai T."/>
            <person name="Akiyama K."/>
            <person name="Ishida J."/>
            <person name="Nakajima M."/>
            <person name="Enju A."/>
            <person name="Kamiya A."/>
            <person name="Narusaka M."/>
            <person name="Carninci P."/>
            <person name="Kawai J."/>
            <person name="Hayashizaki Y."/>
            <person name="Shinozaki K."/>
        </authorList>
    </citation>
    <scope>NUCLEOTIDE SEQUENCE</scope>
</reference>
<proteinExistence type="evidence at transcript level"/>
<evidence type="ECO:0000313" key="2">
    <source>
        <dbReference type="EMBL" id="BAC43530.1"/>
    </source>
</evidence>
<keyword evidence="1" id="KW-0812">Transmembrane</keyword>
<evidence type="ECO:0008006" key="3">
    <source>
        <dbReference type="Google" id="ProtNLM"/>
    </source>
</evidence>
<keyword evidence="1" id="KW-1133">Transmembrane helix</keyword>
<keyword evidence="1" id="KW-0472">Membrane</keyword>
<dbReference type="AlphaFoldDB" id="Q8GWB8"/>
<name>Q8GWB8_ARATH</name>
<organism evidence="2">
    <name type="scientific">Arabidopsis thaliana</name>
    <name type="common">Mouse-ear cress</name>
    <dbReference type="NCBI Taxonomy" id="3702"/>
    <lineage>
        <taxon>Eukaryota</taxon>
        <taxon>Viridiplantae</taxon>
        <taxon>Streptophyta</taxon>
        <taxon>Embryophyta</taxon>
        <taxon>Tracheophyta</taxon>
        <taxon>Spermatophyta</taxon>
        <taxon>Magnoliopsida</taxon>
        <taxon>eudicotyledons</taxon>
        <taxon>Gunneridae</taxon>
        <taxon>Pentapetalae</taxon>
        <taxon>rosids</taxon>
        <taxon>malvids</taxon>
        <taxon>Brassicales</taxon>
        <taxon>Brassicaceae</taxon>
        <taxon>Camelineae</taxon>
        <taxon>Arabidopsis</taxon>
    </lineage>
</organism>